<protein>
    <submittedName>
        <fullName evidence="1">Uncharacterized protein</fullName>
    </submittedName>
</protein>
<sequence>MLLSSRRTIIATCAVTTCMLLLIRYNLLPLPTSTVGDLSTEAWGGLKPYWTSEQDEHRFTYVQYANYLCNAIMDFVRLDHLAAHFDRVLIHPKDWEGPSESREQIALARVQKLYPHVRLHPVEVLSTSSGDPTWHKSLTKFHAFALTDPVAVARAYWLNDKDTNLKGQMLGSHVMLIEPNEGNFRRILAETKSSGAFDMEVLNRLFADSAMILPHRRYALLTGEFRNKDHQWYLAEDQDAEWHAVAEVSRAYLLWLPHSEAQWQAALPECGEDEVVETVDRPRCADRLMWTGLYEDYYRDQKEVCPLLMG</sequence>
<dbReference type="InterPro" id="IPR029044">
    <property type="entry name" value="Nucleotide-diphossugar_trans"/>
</dbReference>
<proteinExistence type="predicted"/>
<dbReference type="Proteomes" id="UP001610334">
    <property type="component" value="Unassembled WGS sequence"/>
</dbReference>
<dbReference type="EMBL" id="JBFXLT010000001">
    <property type="protein sequence ID" value="KAL2823011.1"/>
    <property type="molecule type" value="Genomic_DNA"/>
</dbReference>
<organism evidence="1 2">
    <name type="scientific">Aspergillus granulosus</name>
    <dbReference type="NCBI Taxonomy" id="176169"/>
    <lineage>
        <taxon>Eukaryota</taxon>
        <taxon>Fungi</taxon>
        <taxon>Dikarya</taxon>
        <taxon>Ascomycota</taxon>
        <taxon>Pezizomycotina</taxon>
        <taxon>Eurotiomycetes</taxon>
        <taxon>Eurotiomycetidae</taxon>
        <taxon>Eurotiales</taxon>
        <taxon>Aspergillaceae</taxon>
        <taxon>Aspergillus</taxon>
        <taxon>Aspergillus subgen. Nidulantes</taxon>
    </lineage>
</organism>
<accession>A0ABR4I5H6</accession>
<keyword evidence="2" id="KW-1185">Reference proteome</keyword>
<reference evidence="1 2" key="1">
    <citation type="submission" date="2024-07" db="EMBL/GenBank/DDBJ databases">
        <title>Section-level genome sequencing and comparative genomics of Aspergillus sections Usti and Cavernicolus.</title>
        <authorList>
            <consortium name="Lawrence Berkeley National Laboratory"/>
            <person name="Nybo J.L."/>
            <person name="Vesth T.C."/>
            <person name="Theobald S."/>
            <person name="Frisvad J.C."/>
            <person name="Larsen T.O."/>
            <person name="Kjaerboelling I."/>
            <person name="Rothschild-Mancinelli K."/>
            <person name="Lyhne E.K."/>
            <person name="Kogle M.E."/>
            <person name="Barry K."/>
            <person name="Clum A."/>
            <person name="Na H."/>
            <person name="Ledsgaard L."/>
            <person name="Lin J."/>
            <person name="Lipzen A."/>
            <person name="Kuo A."/>
            <person name="Riley R."/>
            <person name="Mondo S."/>
            <person name="Labutti K."/>
            <person name="Haridas S."/>
            <person name="Pangalinan J."/>
            <person name="Salamov A.A."/>
            <person name="Simmons B.A."/>
            <person name="Magnuson J.K."/>
            <person name="Chen J."/>
            <person name="Drula E."/>
            <person name="Henrissat B."/>
            <person name="Wiebenga A."/>
            <person name="Lubbers R.J."/>
            <person name="Gomes A.C."/>
            <person name="Makela M.R."/>
            <person name="Stajich J."/>
            <person name="Grigoriev I.V."/>
            <person name="Mortensen U.H."/>
            <person name="De Vries R.P."/>
            <person name="Baker S.E."/>
            <person name="Andersen M.R."/>
        </authorList>
    </citation>
    <scope>NUCLEOTIDE SEQUENCE [LARGE SCALE GENOMIC DNA]</scope>
    <source>
        <strain evidence="1 2">CBS 588.65</strain>
    </source>
</reference>
<evidence type="ECO:0000313" key="1">
    <source>
        <dbReference type="EMBL" id="KAL2823011.1"/>
    </source>
</evidence>
<gene>
    <name evidence="1" type="ORF">BJX63DRAFT_417401</name>
</gene>
<name>A0ABR4I5H6_9EURO</name>
<comment type="caution">
    <text evidence="1">The sequence shown here is derived from an EMBL/GenBank/DDBJ whole genome shotgun (WGS) entry which is preliminary data.</text>
</comment>
<dbReference type="Gene3D" id="3.90.550.10">
    <property type="entry name" value="Spore Coat Polysaccharide Biosynthesis Protein SpsA, Chain A"/>
    <property type="match status" value="2"/>
</dbReference>
<evidence type="ECO:0000313" key="2">
    <source>
        <dbReference type="Proteomes" id="UP001610334"/>
    </source>
</evidence>